<dbReference type="Proteomes" id="UP001165263">
    <property type="component" value="Unassembled WGS sequence"/>
</dbReference>
<feature type="compositionally biased region" description="Gly residues" evidence="1">
    <location>
        <begin position="241"/>
        <end position="251"/>
    </location>
</feature>
<protein>
    <recommendedName>
        <fullName evidence="4">Transcriptional regulator</fullName>
    </recommendedName>
</protein>
<reference evidence="2" key="1">
    <citation type="submission" date="2022-08" db="EMBL/GenBank/DDBJ databases">
        <title>Reclassification of Massilia species as members of the genera Telluria, Duganella, Pseudoduganella, Mokoshia gen. nov. and Zemynaea gen. nov. using orthogonal and non-orthogonal genome-based approaches.</title>
        <authorList>
            <person name="Bowman J.P."/>
        </authorList>
    </citation>
    <scope>NUCLEOTIDE SEQUENCE</scope>
    <source>
        <strain evidence="2">LMG 11547</strain>
    </source>
</reference>
<feature type="region of interest" description="Disordered" evidence="1">
    <location>
        <begin position="210"/>
        <end position="265"/>
    </location>
</feature>
<dbReference type="RefSeq" id="WP_259448040.1">
    <property type="nucleotide sequence ID" value="NZ_CP119520.1"/>
</dbReference>
<feature type="compositionally biased region" description="Low complexity" evidence="1">
    <location>
        <begin position="159"/>
        <end position="175"/>
    </location>
</feature>
<accession>A0ABT2BUL4</accession>
<name>A0ABT2BUL4_9BURK</name>
<organism evidence="2 3">
    <name type="scientific">Telluria mixta</name>
    <dbReference type="NCBI Taxonomy" id="34071"/>
    <lineage>
        <taxon>Bacteria</taxon>
        <taxon>Pseudomonadati</taxon>
        <taxon>Pseudomonadota</taxon>
        <taxon>Betaproteobacteria</taxon>
        <taxon>Burkholderiales</taxon>
        <taxon>Oxalobacteraceae</taxon>
        <taxon>Telluria group</taxon>
        <taxon>Telluria</taxon>
    </lineage>
</organism>
<dbReference type="EMBL" id="JANUHC010000002">
    <property type="protein sequence ID" value="MCS0628822.1"/>
    <property type="molecule type" value="Genomic_DNA"/>
</dbReference>
<sequence length="265" mass="26441">MLKPSAPAMPGVTDTLEFVKNLWGSMQIPGTGMPGMPGMAGIAAPPMSTEDLDKRIADLKAVESWLNLNLSMLRGTIQALEVQRGTLMTLKTMGASMAEAMRQSGVSAEKMASMPFSPFFGAQGQGGAAAKPAPAAPAAKTETPKAPTAAAAGSGGTAQPGTTAPQSTGAADAQANPAAMAMPAAVAWWNMLQEQFTQAVANAMTPSAAAPAVPGNEGGGAPKAEPSRAASKTAMAPPVEGSGGPAAGNGNGKTPRTSRTKTDKP</sequence>
<evidence type="ECO:0000256" key="1">
    <source>
        <dbReference type="SAM" id="MobiDB-lite"/>
    </source>
</evidence>
<keyword evidence="3" id="KW-1185">Reference proteome</keyword>
<feature type="compositionally biased region" description="Low complexity" evidence="1">
    <location>
        <begin position="128"/>
        <end position="152"/>
    </location>
</feature>
<dbReference type="NCBIfam" id="NF043076">
    <property type="entry name" value="PHA_gran_PhaM"/>
    <property type="match status" value="1"/>
</dbReference>
<feature type="region of interest" description="Disordered" evidence="1">
    <location>
        <begin position="123"/>
        <end position="175"/>
    </location>
</feature>
<evidence type="ECO:0008006" key="4">
    <source>
        <dbReference type="Google" id="ProtNLM"/>
    </source>
</evidence>
<gene>
    <name evidence="2" type="ORF">NX786_05705</name>
</gene>
<evidence type="ECO:0000313" key="2">
    <source>
        <dbReference type="EMBL" id="MCS0628822.1"/>
    </source>
</evidence>
<proteinExistence type="predicted"/>
<dbReference type="InterPro" id="IPR050026">
    <property type="entry name" value="PHA_gran_PhaM_N"/>
</dbReference>
<comment type="caution">
    <text evidence="2">The sequence shown here is derived from an EMBL/GenBank/DDBJ whole genome shotgun (WGS) entry which is preliminary data.</text>
</comment>
<evidence type="ECO:0000313" key="3">
    <source>
        <dbReference type="Proteomes" id="UP001165263"/>
    </source>
</evidence>